<reference evidence="5" key="1">
    <citation type="submission" date="2024-06" db="EMBL/GenBank/DDBJ databases">
        <authorList>
            <person name="Liu X."/>
            <person name="Lenzi L."/>
            <person name="Haldenby T S."/>
            <person name="Uol C."/>
        </authorList>
    </citation>
    <scope>NUCLEOTIDE SEQUENCE</scope>
</reference>
<feature type="domain" description="SH3" evidence="4">
    <location>
        <begin position="1"/>
        <end position="58"/>
    </location>
</feature>
<dbReference type="PANTHER" id="PTHR13357:SF1">
    <property type="entry name" value="NCK-INTERACTING PROTEIN WITH SH3 DOMAIN"/>
    <property type="match status" value="1"/>
</dbReference>
<dbReference type="Gene3D" id="2.30.30.40">
    <property type="entry name" value="SH3 Domains"/>
    <property type="match status" value="1"/>
</dbReference>
<evidence type="ECO:0000256" key="3">
    <source>
        <dbReference type="SAM" id="MobiDB-lite"/>
    </source>
</evidence>
<gene>
    <name evidence="5" type="ORF">CDAUBV1_LOCUS4467</name>
</gene>
<dbReference type="InterPro" id="IPR001452">
    <property type="entry name" value="SH3_domain"/>
</dbReference>
<dbReference type="EMBL" id="CAXLJL010000112">
    <property type="protein sequence ID" value="CAL5131937.1"/>
    <property type="molecule type" value="Genomic_DNA"/>
</dbReference>
<evidence type="ECO:0000259" key="4">
    <source>
        <dbReference type="PROSITE" id="PS50002"/>
    </source>
</evidence>
<dbReference type="Proteomes" id="UP001497525">
    <property type="component" value="Unassembled WGS sequence"/>
</dbReference>
<dbReference type="PANTHER" id="PTHR13357">
    <property type="entry name" value="SH3 ADAPTER PROTEIN SPIN90 NCK INTERACTING PROTEIN WITH SH3 DOMAIN"/>
    <property type="match status" value="1"/>
</dbReference>
<dbReference type="GO" id="GO:0071933">
    <property type="term" value="F:Arp2/3 complex binding"/>
    <property type="evidence" value="ECO:0007669"/>
    <property type="project" value="TreeGrafter"/>
</dbReference>
<name>A0AAV2T397_CALDB</name>
<dbReference type="InterPro" id="IPR030125">
    <property type="entry name" value="SPIN90/Ldb17"/>
</dbReference>
<evidence type="ECO:0000313" key="5">
    <source>
        <dbReference type="EMBL" id="CAL5131937.1"/>
    </source>
</evidence>
<dbReference type="InterPro" id="IPR036028">
    <property type="entry name" value="SH3-like_dom_sf"/>
</dbReference>
<dbReference type="InterPro" id="IPR018556">
    <property type="entry name" value="SPIN90/Ldb17_LRD"/>
</dbReference>
<evidence type="ECO:0000256" key="1">
    <source>
        <dbReference type="ARBA" id="ARBA00022443"/>
    </source>
</evidence>
<organism evidence="5 6">
    <name type="scientific">Calicophoron daubneyi</name>
    <name type="common">Rumen fluke</name>
    <name type="synonym">Paramphistomum daubneyi</name>
    <dbReference type="NCBI Taxonomy" id="300641"/>
    <lineage>
        <taxon>Eukaryota</taxon>
        <taxon>Metazoa</taxon>
        <taxon>Spiralia</taxon>
        <taxon>Lophotrochozoa</taxon>
        <taxon>Platyhelminthes</taxon>
        <taxon>Trematoda</taxon>
        <taxon>Digenea</taxon>
        <taxon>Plagiorchiida</taxon>
        <taxon>Pronocephalata</taxon>
        <taxon>Paramphistomoidea</taxon>
        <taxon>Paramphistomidae</taxon>
        <taxon>Calicophoron</taxon>
    </lineage>
</organism>
<comment type="caution">
    <text evidence="5">The sequence shown here is derived from an EMBL/GenBank/DDBJ whole genome shotgun (WGS) entry which is preliminary data.</text>
</comment>
<feature type="compositionally biased region" description="Basic and acidic residues" evidence="3">
    <location>
        <begin position="131"/>
        <end position="140"/>
    </location>
</feature>
<evidence type="ECO:0000313" key="6">
    <source>
        <dbReference type="Proteomes" id="UP001497525"/>
    </source>
</evidence>
<dbReference type="GO" id="GO:0006897">
    <property type="term" value="P:endocytosis"/>
    <property type="evidence" value="ECO:0007669"/>
    <property type="project" value="TreeGrafter"/>
</dbReference>
<accession>A0AAV2T397</accession>
<sequence length="716" mass="80440">MLVHAVYPYNGPFDGSLKFNAGEIFLKVRKENDYWYLVARKDGTLGCVPHNYVEEHKNPDPQVILDYAKKALECAKHCKMVEQKNKEGVLRYFLFPKFLGNRLIRNSRLRELANEKNEDKQNVGASSRVVRAERSSKMVEKPPSPHVAQIESPQRGATQVTMPKTMVPGGLASRLVDALRLGTNADYLYCYGSFRIMLELLANEVPELRPHANLLDTMLTKSTADQRNLMYTQSPDWYLLKKYFGALGTRHSNDQECGWQLHEDQTELEHKIAVLTDILIKSNPELLRFYLSTNKYEPLTCLIDLYLRELRLPIRRRLLLATGLCCSLDKTCSHVGLSSVLPMEIIRELNSVNSESNVPYISMCLRVLTVLFARATELPVDVKSKLNDSFFANVLRLVGLTSSSEPTISLIDFDSLAPTSEENGKNDVLFHGQLAYAAVTFLLSCNWHYCTLAAKRMADTEGDKSAESHKTPLVRALINHPSASRSFVEFAVQAFNRDLDPIFKVDVKCKPNPSRLKRLIRWADAVSSSGSVCTDNGLRLTESNTIASVLDMEEADESDLSPLLDDAGQYAASLWSDSLNKATDSHRNVSLPTNVSPATPHNSVVRLLYDLFSAPDSANLVYTTDRDVIVDVINREIRDLDSSENERLFEYVLLLGLIIAHSDYLSQGAYKGAELVESLEALLKSHSTRATSSSALRRGWDLTRVTLNRLKNNLKT</sequence>
<dbReference type="SUPFAM" id="SSF50044">
    <property type="entry name" value="SH3-domain"/>
    <property type="match status" value="1"/>
</dbReference>
<dbReference type="AlphaFoldDB" id="A0AAV2T397"/>
<dbReference type="PROSITE" id="PS50002">
    <property type="entry name" value="SH3"/>
    <property type="match status" value="1"/>
</dbReference>
<dbReference type="Pfam" id="PF09431">
    <property type="entry name" value="SPIN90_LRD"/>
    <property type="match status" value="1"/>
</dbReference>
<evidence type="ECO:0000256" key="2">
    <source>
        <dbReference type="PROSITE-ProRule" id="PRU00192"/>
    </source>
</evidence>
<protein>
    <recommendedName>
        <fullName evidence="4">SH3 domain-containing protein</fullName>
    </recommendedName>
</protein>
<feature type="region of interest" description="Disordered" evidence="3">
    <location>
        <begin position="131"/>
        <end position="158"/>
    </location>
</feature>
<proteinExistence type="predicted"/>
<keyword evidence="1 2" id="KW-0728">SH3 domain</keyword>
<dbReference type="SMART" id="SM00326">
    <property type="entry name" value="SH3"/>
    <property type="match status" value="1"/>
</dbReference>